<dbReference type="GO" id="GO:0042602">
    <property type="term" value="F:riboflavin reductase (NADPH) activity"/>
    <property type="evidence" value="ECO:0007669"/>
    <property type="project" value="TreeGrafter"/>
</dbReference>
<evidence type="ECO:0000259" key="2">
    <source>
        <dbReference type="Pfam" id="PF13460"/>
    </source>
</evidence>
<dbReference type="Proteomes" id="UP000053259">
    <property type="component" value="Unassembled WGS sequence"/>
</dbReference>
<dbReference type="AlphaFoldDB" id="A0A0D1YXH1"/>
<dbReference type="HOGENOM" id="CLU_025711_4_3_1"/>
<protein>
    <recommendedName>
        <fullName evidence="2">NAD(P)-binding domain-containing protein</fullName>
    </recommendedName>
</protein>
<dbReference type="InterPro" id="IPR016040">
    <property type="entry name" value="NAD(P)-bd_dom"/>
</dbReference>
<dbReference type="SUPFAM" id="SSF51735">
    <property type="entry name" value="NAD(P)-binding Rossmann-fold domains"/>
    <property type="match status" value="1"/>
</dbReference>
<dbReference type="Gene3D" id="3.40.50.720">
    <property type="entry name" value="NAD(P)-binding Rossmann-like Domain"/>
    <property type="match status" value="1"/>
</dbReference>
<dbReference type="OrthoDB" id="10254221at2759"/>
<comment type="similarity">
    <text evidence="1">Belongs to the avfA family.</text>
</comment>
<reference evidence="3 4" key="1">
    <citation type="submission" date="2015-01" db="EMBL/GenBank/DDBJ databases">
        <title>The Genome Sequence of Ochroconis gallopava CBS43764.</title>
        <authorList>
            <consortium name="The Broad Institute Genomics Platform"/>
            <person name="Cuomo C."/>
            <person name="de Hoog S."/>
            <person name="Gorbushina A."/>
            <person name="Stielow B."/>
            <person name="Teixiera M."/>
            <person name="Abouelleil A."/>
            <person name="Chapman S.B."/>
            <person name="Priest M."/>
            <person name="Young S.K."/>
            <person name="Wortman J."/>
            <person name="Nusbaum C."/>
            <person name="Birren B."/>
        </authorList>
    </citation>
    <scope>NUCLEOTIDE SEQUENCE [LARGE SCALE GENOMIC DNA]</scope>
    <source>
        <strain evidence="3 4">CBS 43764</strain>
    </source>
</reference>
<gene>
    <name evidence="3" type="ORF">PV09_03915</name>
</gene>
<dbReference type="InterPro" id="IPR051606">
    <property type="entry name" value="Polyketide_Oxido-like"/>
</dbReference>
<name>A0A0D1YXH1_9PEZI</name>
<dbReference type="GO" id="GO:0004074">
    <property type="term" value="F:biliverdin reductase [NAD(P)H] activity"/>
    <property type="evidence" value="ECO:0007669"/>
    <property type="project" value="TreeGrafter"/>
</dbReference>
<dbReference type="PANTHER" id="PTHR43355:SF2">
    <property type="entry name" value="FLAVIN REDUCTASE (NADPH)"/>
    <property type="match status" value="1"/>
</dbReference>
<dbReference type="PANTHER" id="PTHR43355">
    <property type="entry name" value="FLAVIN REDUCTASE (NADPH)"/>
    <property type="match status" value="1"/>
</dbReference>
<feature type="domain" description="NAD(P)-binding" evidence="2">
    <location>
        <begin position="39"/>
        <end position="241"/>
    </location>
</feature>
<proteinExistence type="inferred from homology"/>
<evidence type="ECO:0000256" key="1">
    <source>
        <dbReference type="ARBA" id="ARBA00038376"/>
    </source>
</evidence>
<accession>A0A0D1YXH1</accession>
<dbReference type="VEuPathDB" id="FungiDB:PV09_03915"/>
<organism evidence="3 4">
    <name type="scientific">Verruconis gallopava</name>
    <dbReference type="NCBI Taxonomy" id="253628"/>
    <lineage>
        <taxon>Eukaryota</taxon>
        <taxon>Fungi</taxon>
        <taxon>Dikarya</taxon>
        <taxon>Ascomycota</taxon>
        <taxon>Pezizomycotina</taxon>
        <taxon>Dothideomycetes</taxon>
        <taxon>Pleosporomycetidae</taxon>
        <taxon>Venturiales</taxon>
        <taxon>Sympoventuriaceae</taxon>
        <taxon>Verruconis</taxon>
    </lineage>
</organism>
<dbReference type="RefSeq" id="XP_016215271.1">
    <property type="nucleotide sequence ID" value="XM_016357182.1"/>
</dbReference>
<keyword evidence="4" id="KW-1185">Reference proteome</keyword>
<dbReference type="EMBL" id="KN847538">
    <property type="protein sequence ID" value="KIW05402.1"/>
    <property type="molecule type" value="Genomic_DNA"/>
</dbReference>
<dbReference type="STRING" id="253628.A0A0D1YXH1"/>
<dbReference type="GeneID" id="27311888"/>
<sequence length="255" mass="27490">MAASKHILVLGATGRQSEHDPFPGLDSTQLAMANLPRLGASGLEFIKAVLGDPSKHVTLLTRSVSKLPQEYLSHGQISVVQGQLNDPVAVGKAMEGVTSVVSFLGAYITLANFLTRSTDTPIADSLQTVFAAMRAAGVKRLMALSTPGGFQQPGERPSWLWWLLVHVIPKLVTPGGVAEMRRIGEVVSAQKDLDWTVFRIPHLNEGSKDLEVRTGFIGAGYDGSWELSRASLVRWVLRELDEGKWTGRAPAVGNA</sequence>
<evidence type="ECO:0000313" key="3">
    <source>
        <dbReference type="EMBL" id="KIW05402.1"/>
    </source>
</evidence>
<dbReference type="InterPro" id="IPR036291">
    <property type="entry name" value="NAD(P)-bd_dom_sf"/>
</dbReference>
<evidence type="ECO:0000313" key="4">
    <source>
        <dbReference type="Proteomes" id="UP000053259"/>
    </source>
</evidence>
<dbReference type="Pfam" id="PF13460">
    <property type="entry name" value="NAD_binding_10"/>
    <property type="match status" value="1"/>
</dbReference>
<dbReference type="InParanoid" id="A0A0D1YXH1"/>